<sequence length="978" mass="102916">MSTVVEKFLDSVSVALDINQSTLSGAIDILVVEQPDGSLRSTPFHVRIGKLELLRPRDKVVHIAINGQPADLIMRIGSSGECYFIDPDESGGDESDGGSSAADDERSFSQHSSPCSMLAGEHEVLHLPPRLDLPTHVHAVAERPPKQRPSIIEWAWGGMPSRKRQLRRGQKGGEPITLDQLESMVNAESLMEEQQARLARDLGEHDARAPDETRASLGPLPIQAVCARLVRLSLLPASSSSLAVQIVPNSRVVISSRKASLASLVHVAAAARAEMDAILAVTVTTPAAAAAGTLPARGAVSGAAAEHVDARTPVVSGSAPELRDARASSTGDDLLRAHDGLRARSGADSDALATRLSSMEVEVQGAAASAEVALLVPPQPPGPVEEATAQPSARPSPASATDSGGVGASMAARSPPAVAFSLCGPELAALERGAPGASARGSDGSMPYAPPYERAFESARVGRDRFFAQPQVASDDRLRVRVGERIFAWDAAAPLLAALAAFGELPPGVHAADGGSPRAPPMPPSTLAGGRAATAPPSVSACGARARADSLDESQSQARASEARTPLPVSAVTASTSSSGWRWFGWGSASQPTAVASGARERSVEGEGSSMACDGESSSSRGATDADAADCGDGGGGASSAGGGVRGSSSVPANLSRQMLHASPLRAQPAAPSRSDAGTSSRSTPERAACSRAMLRSCRAKRIRLRSEQLAALKLKQGHNTISFSVHSSLQGTQVVSAAIFLWKRHCKIVISDVDGTITKSDVLGHVMPRVGIDWSHSGVTALYSMLRKNGYHLLYLTSRGIGQSLSTREYLTGVQQGKTTLPEGPIFMSPTRLIESFTREVIWRNPEEFKRACLDDIRSLFPDDFNPYYAGFGNRHSDQVAYRAVGVPESRILLINPQGVITHRNRTYQKSYPMLLELVHHMFPPITDASSFESHEAATFNSFNFWRVGPDTWPDSPPGSDRSSDVGAAESAAFGSL</sequence>
<dbReference type="OrthoDB" id="4567at2759"/>
<dbReference type="Proteomes" id="UP000751190">
    <property type="component" value="Unassembled WGS sequence"/>
</dbReference>
<dbReference type="SMART" id="SM00775">
    <property type="entry name" value="LNS2"/>
    <property type="match status" value="1"/>
</dbReference>
<feature type="compositionally biased region" description="Low complexity" evidence="5">
    <location>
        <begin position="387"/>
        <end position="400"/>
    </location>
</feature>
<dbReference type="InterPro" id="IPR031703">
    <property type="entry name" value="Lipin_mid"/>
</dbReference>
<feature type="compositionally biased region" description="Gly residues" evidence="5">
    <location>
        <begin position="632"/>
        <end position="646"/>
    </location>
</feature>
<proteinExistence type="inferred from homology"/>
<comment type="cofactor">
    <cofactor evidence="1">
        <name>Mg(2+)</name>
        <dbReference type="ChEBI" id="CHEBI:18420"/>
    </cofactor>
</comment>
<evidence type="ECO:0000256" key="3">
    <source>
        <dbReference type="ARBA" id="ARBA00012638"/>
    </source>
</evidence>
<keyword evidence="8" id="KW-1185">Reference proteome</keyword>
<feature type="compositionally biased region" description="Low complexity" evidence="5">
    <location>
        <begin position="569"/>
        <end position="590"/>
    </location>
</feature>
<accession>A0A8J5XSQ8</accession>
<evidence type="ECO:0000256" key="4">
    <source>
        <dbReference type="ARBA" id="ARBA00022801"/>
    </source>
</evidence>
<evidence type="ECO:0000313" key="7">
    <source>
        <dbReference type="EMBL" id="KAG8467802.1"/>
    </source>
</evidence>
<dbReference type="EC" id="3.1.3.4" evidence="3"/>
<evidence type="ECO:0000256" key="2">
    <source>
        <dbReference type="ARBA" id="ARBA00005476"/>
    </source>
</evidence>
<evidence type="ECO:0000259" key="6">
    <source>
        <dbReference type="SMART" id="SM00775"/>
    </source>
</evidence>
<keyword evidence="4" id="KW-0378">Hydrolase</keyword>
<feature type="region of interest" description="Disordered" evidence="5">
    <location>
        <begin position="511"/>
        <end position="651"/>
    </location>
</feature>
<dbReference type="InterPro" id="IPR036412">
    <property type="entry name" value="HAD-like_sf"/>
</dbReference>
<feature type="region of interest" description="Disordered" evidence="5">
    <location>
        <begin position="663"/>
        <end position="690"/>
    </location>
</feature>
<dbReference type="PANTHER" id="PTHR12181">
    <property type="entry name" value="LIPIN"/>
    <property type="match status" value="1"/>
</dbReference>
<feature type="region of interest" description="Disordered" evidence="5">
    <location>
        <begin position="955"/>
        <end position="978"/>
    </location>
</feature>
<feature type="domain" description="LNS2/PITP" evidence="6">
    <location>
        <begin position="749"/>
        <end position="905"/>
    </location>
</feature>
<protein>
    <recommendedName>
        <fullName evidence="3">phosphatidate phosphatase</fullName>
        <ecNumber evidence="3">3.1.3.4</ecNumber>
    </recommendedName>
</protein>
<dbReference type="SUPFAM" id="SSF56784">
    <property type="entry name" value="HAD-like"/>
    <property type="match status" value="1"/>
</dbReference>
<evidence type="ECO:0000313" key="8">
    <source>
        <dbReference type="Proteomes" id="UP000751190"/>
    </source>
</evidence>
<dbReference type="Pfam" id="PF04571">
    <property type="entry name" value="Lipin_N"/>
    <property type="match status" value="1"/>
</dbReference>
<feature type="compositionally biased region" description="Acidic residues" evidence="5">
    <location>
        <begin position="86"/>
        <end position="96"/>
    </location>
</feature>
<dbReference type="AlphaFoldDB" id="A0A8J5XSQ8"/>
<evidence type="ECO:0000256" key="5">
    <source>
        <dbReference type="SAM" id="MobiDB-lite"/>
    </source>
</evidence>
<comment type="similarity">
    <text evidence="2">Belongs to the lipin family.</text>
</comment>
<name>A0A8J5XSQ8_DIALT</name>
<dbReference type="GO" id="GO:0008195">
    <property type="term" value="F:phosphatidate phosphatase activity"/>
    <property type="evidence" value="ECO:0007669"/>
    <property type="project" value="UniProtKB-EC"/>
</dbReference>
<dbReference type="Pfam" id="PF16876">
    <property type="entry name" value="Lipin_mid"/>
    <property type="match status" value="1"/>
</dbReference>
<dbReference type="InterPro" id="IPR007651">
    <property type="entry name" value="Lipin_N"/>
</dbReference>
<dbReference type="PANTHER" id="PTHR12181:SF12">
    <property type="entry name" value="PHOSPHATIDATE PHOSPHATASE"/>
    <property type="match status" value="1"/>
</dbReference>
<reference evidence="7" key="1">
    <citation type="submission" date="2021-05" db="EMBL/GenBank/DDBJ databases">
        <title>The genome of the haptophyte Pavlova lutheri (Diacronema luteri, Pavlovales) - a model for lipid biosynthesis in eukaryotic algae.</title>
        <authorList>
            <person name="Hulatt C.J."/>
            <person name="Posewitz M.C."/>
        </authorList>
    </citation>
    <scope>NUCLEOTIDE SEQUENCE</scope>
    <source>
        <strain evidence="7">NIVA-4/92</strain>
    </source>
</reference>
<dbReference type="EMBL" id="JAGTXO010000005">
    <property type="protein sequence ID" value="KAG8467802.1"/>
    <property type="molecule type" value="Genomic_DNA"/>
</dbReference>
<dbReference type="InterPro" id="IPR013209">
    <property type="entry name" value="LNS2"/>
</dbReference>
<feature type="region of interest" description="Disordered" evidence="5">
    <location>
        <begin position="377"/>
        <end position="411"/>
    </location>
</feature>
<organism evidence="7 8">
    <name type="scientific">Diacronema lutheri</name>
    <name type="common">Unicellular marine alga</name>
    <name type="synonym">Monochrysis lutheri</name>
    <dbReference type="NCBI Taxonomy" id="2081491"/>
    <lineage>
        <taxon>Eukaryota</taxon>
        <taxon>Haptista</taxon>
        <taxon>Haptophyta</taxon>
        <taxon>Pavlovophyceae</taxon>
        <taxon>Pavlovales</taxon>
        <taxon>Pavlovaceae</taxon>
        <taxon>Diacronema</taxon>
    </lineage>
</organism>
<feature type="region of interest" description="Disordered" evidence="5">
    <location>
        <begin position="84"/>
        <end position="114"/>
    </location>
</feature>
<evidence type="ECO:0000256" key="1">
    <source>
        <dbReference type="ARBA" id="ARBA00001946"/>
    </source>
</evidence>
<dbReference type="InterPro" id="IPR026058">
    <property type="entry name" value="LIPIN"/>
</dbReference>
<dbReference type="InterPro" id="IPR031315">
    <property type="entry name" value="LNS2/PITP"/>
</dbReference>
<feature type="compositionally biased region" description="Low complexity" evidence="5">
    <location>
        <begin position="622"/>
        <end position="631"/>
    </location>
</feature>
<gene>
    <name evidence="7" type="ORF">KFE25_006854</name>
</gene>
<comment type="caution">
    <text evidence="7">The sequence shown here is derived from an EMBL/GenBank/DDBJ whole genome shotgun (WGS) entry which is preliminary data.</text>
</comment>
<dbReference type="Pfam" id="PF08235">
    <property type="entry name" value="LNS2"/>
    <property type="match status" value="1"/>
</dbReference>